<proteinExistence type="predicted"/>
<dbReference type="AlphaFoldDB" id="A0A9D1UA74"/>
<reference evidence="2" key="1">
    <citation type="journal article" date="2021" name="PeerJ">
        <title>Extensive microbial diversity within the chicken gut microbiome revealed by metagenomics and culture.</title>
        <authorList>
            <person name="Gilroy R."/>
            <person name="Ravi A."/>
            <person name="Getino M."/>
            <person name="Pursley I."/>
            <person name="Horton D.L."/>
            <person name="Alikhan N.F."/>
            <person name="Baker D."/>
            <person name="Gharbi K."/>
            <person name="Hall N."/>
            <person name="Watson M."/>
            <person name="Adriaenssens E.M."/>
            <person name="Foster-Nyarko E."/>
            <person name="Jarju S."/>
            <person name="Secka A."/>
            <person name="Antonio M."/>
            <person name="Oren A."/>
            <person name="Chaudhuri R.R."/>
            <person name="La Ragione R."/>
            <person name="Hildebrand F."/>
            <person name="Pallen M.J."/>
        </authorList>
    </citation>
    <scope>NUCLEOTIDE SEQUENCE</scope>
    <source>
        <strain evidence="2">ChiSxjej5B17-1746</strain>
    </source>
</reference>
<dbReference type="InterPro" id="IPR011256">
    <property type="entry name" value="Reg_factor_effector_dom_sf"/>
</dbReference>
<gene>
    <name evidence="2" type="ORF">H9874_11910</name>
</gene>
<dbReference type="Gene3D" id="3.20.80.10">
    <property type="entry name" value="Regulatory factor, effector binding domain"/>
    <property type="match status" value="1"/>
</dbReference>
<evidence type="ECO:0000259" key="1">
    <source>
        <dbReference type="Pfam" id="PF06445"/>
    </source>
</evidence>
<dbReference type="Pfam" id="PF06445">
    <property type="entry name" value="GyrI-like"/>
    <property type="match status" value="1"/>
</dbReference>
<dbReference type="EMBL" id="DXGI01000446">
    <property type="protein sequence ID" value="HIW79828.1"/>
    <property type="molecule type" value="Genomic_DNA"/>
</dbReference>
<dbReference type="Proteomes" id="UP000824264">
    <property type="component" value="Unassembled WGS sequence"/>
</dbReference>
<feature type="domain" description="GyrI-like small molecule binding" evidence="1">
    <location>
        <begin position="19"/>
        <end position="202"/>
    </location>
</feature>
<protein>
    <submittedName>
        <fullName evidence="2">GyrI-like domain-containing protein</fullName>
    </submittedName>
</protein>
<dbReference type="PIRSF" id="PIRSF031644">
    <property type="entry name" value="UCP031644"/>
    <property type="match status" value="1"/>
</dbReference>
<accession>A0A9D1UA74</accession>
<organism evidence="2 3">
    <name type="scientific">Candidatus Bilophila faecipullorum</name>
    <dbReference type="NCBI Taxonomy" id="2838482"/>
    <lineage>
        <taxon>Bacteria</taxon>
        <taxon>Pseudomonadati</taxon>
        <taxon>Thermodesulfobacteriota</taxon>
        <taxon>Desulfovibrionia</taxon>
        <taxon>Desulfovibrionales</taxon>
        <taxon>Desulfovibrionaceae</taxon>
        <taxon>Bilophila</taxon>
    </lineage>
</organism>
<reference evidence="2" key="2">
    <citation type="submission" date="2021-04" db="EMBL/GenBank/DDBJ databases">
        <authorList>
            <person name="Gilroy R."/>
        </authorList>
    </citation>
    <scope>NUCLEOTIDE SEQUENCE</scope>
    <source>
        <strain evidence="2">ChiSxjej5B17-1746</strain>
    </source>
</reference>
<evidence type="ECO:0000313" key="2">
    <source>
        <dbReference type="EMBL" id="HIW79828.1"/>
    </source>
</evidence>
<dbReference type="InterPro" id="IPR008319">
    <property type="entry name" value="GyrI-like_CCH_Lin2189-like"/>
</dbReference>
<comment type="caution">
    <text evidence="2">The sequence shown here is derived from an EMBL/GenBank/DDBJ whole genome shotgun (WGS) entry which is preliminary data.</text>
</comment>
<dbReference type="SUPFAM" id="SSF55136">
    <property type="entry name" value="Probable bacterial effector-binding domain"/>
    <property type="match status" value="1"/>
</dbReference>
<name>A0A9D1UA74_9BACT</name>
<sequence>MKYEWKKQEKDLYGAKAMPSLVTVPAQNFILIRGKGNPNDAAFSDRVAALYAVAYAIKMGYKAAAVRNAAAEAMHDFAVYPLEGVWSQKAEGGLVKDMLEYAIMLRQPDCISESEVDAALEKVKKKPNPFYTDIRFESMQDGQCMQVLHTGAFDDEPASLEKMARFAEEQGLRLDRSRHREIYLNNPHRVEAGKLKTILRISLK</sequence>
<evidence type="ECO:0000313" key="3">
    <source>
        <dbReference type="Proteomes" id="UP000824264"/>
    </source>
</evidence>
<dbReference type="InterPro" id="IPR029442">
    <property type="entry name" value="GyrI-like"/>
</dbReference>